<feature type="transmembrane region" description="Helical" evidence="9">
    <location>
        <begin position="28"/>
        <end position="46"/>
    </location>
</feature>
<evidence type="ECO:0000256" key="4">
    <source>
        <dbReference type="ARBA" id="ARBA00023155"/>
    </source>
</evidence>
<evidence type="ECO:0000256" key="1">
    <source>
        <dbReference type="ARBA" id="ARBA00004123"/>
    </source>
</evidence>
<dbReference type="PANTHER" id="PTHR24332">
    <property type="entry name" value="HOMEOBOX PROTEIN CDX"/>
    <property type="match status" value="1"/>
</dbReference>
<dbReference type="RefSeq" id="XP_024504227.1">
    <property type="nucleotide sequence ID" value="XM_024650450.1"/>
</dbReference>
<feature type="domain" description="Homeobox" evidence="10">
    <location>
        <begin position="264"/>
        <end position="324"/>
    </location>
</feature>
<dbReference type="InterPro" id="IPR047152">
    <property type="entry name" value="Caudal_homeobox"/>
</dbReference>
<dbReference type="InterPro" id="IPR001356">
    <property type="entry name" value="HD"/>
</dbReference>
<evidence type="ECO:0000256" key="8">
    <source>
        <dbReference type="SAM" id="MobiDB-lite"/>
    </source>
</evidence>
<keyword evidence="4 6" id="KW-0371">Homeobox</keyword>
<comment type="subcellular location">
    <subcellularLocation>
        <location evidence="1 6 7">Nucleus</location>
    </subcellularLocation>
</comment>
<dbReference type="GO" id="GO:0000977">
    <property type="term" value="F:RNA polymerase II transcription regulatory region sequence-specific DNA binding"/>
    <property type="evidence" value="ECO:0007669"/>
    <property type="project" value="TreeGrafter"/>
</dbReference>
<feature type="DNA-binding region" description="Homeobox" evidence="6">
    <location>
        <begin position="266"/>
        <end position="325"/>
    </location>
</feature>
<dbReference type="GO" id="GO:0000981">
    <property type="term" value="F:DNA-binding transcription factor activity, RNA polymerase II-specific"/>
    <property type="evidence" value="ECO:0007669"/>
    <property type="project" value="InterPro"/>
</dbReference>
<keyword evidence="9" id="KW-0812">Transmembrane</keyword>
<protein>
    <submittedName>
        <fullName evidence="11 13">Homeotic protein caudal</fullName>
    </submittedName>
</protein>
<dbReference type="STRING" id="34506.A0A090L5E4"/>
<dbReference type="EMBL" id="LN609528">
    <property type="protein sequence ID" value="CEF65026.1"/>
    <property type="molecule type" value="Genomic_DNA"/>
</dbReference>
<dbReference type="CTD" id="36377391"/>
<dbReference type="GeneID" id="36377391"/>
<keyword evidence="12" id="KW-1185">Reference proteome</keyword>
<feature type="region of interest" description="Disordered" evidence="8">
    <location>
        <begin position="91"/>
        <end position="112"/>
    </location>
</feature>
<evidence type="ECO:0000256" key="3">
    <source>
        <dbReference type="ARBA" id="ARBA00023125"/>
    </source>
</evidence>
<evidence type="ECO:0000256" key="9">
    <source>
        <dbReference type="SAM" id="Phobius"/>
    </source>
</evidence>
<dbReference type="AlphaFoldDB" id="A0A090L5E4"/>
<proteinExistence type="inferred from homology"/>
<reference evidence="13" key="2">
    <citation type="submission" date="2020-12" db="UniProtKB">
        <authorList>
            <consortium name="WormBaseParasite"/>
        </authorList>
    </citation>
    <scope>IDENTIFICATION</scope>
</reference>
<organism evidence="11">
    <name type="scientific">Strongyloides ratti</name>
    <name type="common">Parasitic roundworm</name>
    <dbReference type="NCBI Taxonomy" id="34506"/>
    <lineage>
        <taxon>Eukaryota</taxon>
        <taxon>Metazoa</taxon>
        <taxon>Ecdysozoa</taxon>
        <taxon>Nematoda</taxon>
        <taxon>Chromadorea</taxon>
        <taxon>Rhabditida</taxon>
        <taxon>Tylenchina</taxon>
        <taxon>Panagrolaimomorpha</taxon>
        <taxon>Strongyloidoidea</taxon>
        <taxon>Strongyloididae</taxon>
        <taxon>Strongyloides</taxon>
    </lineage>
</organism>
<dbReference type="PROSITE" id="PS50071">
    <property type="entry name" value="HOMEOBOX_2"/>
    <property type="match status" value="1"/>
</dbReference>
<evidence type="ECO:0000256" key="6">
    <source>
        <dbReference type="PROSITE-ProRule" id="PRU00108"/>
    </source>
</evidence>
<dbReference type="Gene3D" id="1.10.10.60">
    <property type="entry name" value="Homeodomain-like"/>
    <property type="match status" value="1"/>
</dbReference>
<dbReference type="Pfam" id="PF00046">
    <property type="entry name" value="Homeodomain"/>
    <property type="match status" value="1"/>
</dbReference>
<dbReference type="GO" id="GO:0009948">
    <property type="term" value="P:anterior/posterior axis specification"/>
    <property type="evidence" value="ECO:0007669"/>
    <property type="project" value="TreeGrafter"/>
</dbReference>
<dbReference type="GO" id="GO:0009887">
    <property type="term" value="P:animal organ morphogenesis"/>
    <property type="evidence" value="ECO:0007669"/>
    <property type="project" value="TreeGrafter"/>
</dbReference>
<accession>A0A090L5E4</accession>
<gene>
    <name evidence="11 13 14" type="ORF">SRAE_1000327900</name>
</gene>
<keyword evidence="9" id="KW-1133">Transmembrane helix</keyword>
<dbReference type="CDD" id="cd00086">
    <property type="entry name" value="homeodomain"/>
    <property type="match status" value="1"/>
</dbReference>
<dbReference type="OrthoDB" id="6159439at2759"/>
<dbReference type="SMART" id="SM00389">
    <property type="entry name" value="HOX"/>
    <property type="match status" value="1"/>
</dbReference>
<keyword evidence="5 6" id="KW-0539">Nucleus</keyword>
<dbReference type="PROSITE" id="PS00027">
    <property type="entry name" value="HOMEOBOX_1"/>
    <property type="match status" value="1"/>
</dbReference>
<keyword evidence="9" id="KW-0472">Membrane</keyword>
<evidence type="ECO:0000256" key="7">
    <source>
        <dbReference type="RuleBase" id="RU000682"/>
    </source>
</evidence>
<dbReference type="WBParaSite" id="SRAE_1000327900.1">
    <property type="protein sequence ID" value="SRAE_1000327900.1"/>
    <property type="gene ID" value="WBGene00259896"/>
</dbReference>
<dbReference type="WormBase" id="SRAE_1000327900">
    <property type="protein sequence ID" value="SRP05037"/>
    <property type="gene ID" value="WBGene00259896"/>
</dbReference>
<name>A0A090L5E4_STRRB</name>
<evidence type="ECO:0000313" key="14">
    <source>
        <dbReference type="WormBase" id="SRAE_1000327900"/>
    </source>
</evidence>
<evidence type="ECO:0000256" key="2">
    <source>
        <dbReference type="ARBA" id="ARBA00010341"/>
    </source>
</evidence>
<dbReference type="PANTHER" id="PTHR24332:SF9">
    <property type="entry name" value="HOMEOTIC PROTEIN CAUDAL"/>
    <property type="match status" value="1"/>
</dbReference>
<evidence type="ECO:0000313" key="12">
    <source>
        <dbReference type="Proteomes" id="UP000035682"/>
    </source>
</evidence>
<comment type="similarity">
    <text evidence="2">Belongs to the Caudal homeobox family.</text>
</comment>
<evidence type="ECO:0000313" key="13">
    <source>
        <dbReference type="WBParaSite" id="SRAE_1000327900.1"/>
    </source>
</evidence>
<dbReference type="GO" id="GO:0030154">
    <property type="term" value="P:cell differentiation"/>
    <property type="evidence" value="ECO:0007669"/>
    <property type="project" value="TreeGrafter"/>
</dbReference>
<evidence type="ECO:0000256" key="5">
    <source>
        <dbReference type="ARBA" id="ARBA00023242"/>
    </source>
</evidence>
<keyword evidence="3 6" id="KW-0238">DNA-binding</keyword>
<dbReference type="InterPro" id="IPR009057">
    <property type="entry name" value="Homeodomain-like_sf"/>
</dbReference>
<dbReference type="SUPFAM" id="SSF46689">
    <property type="entry name" value="Homeodomain-like"/>
    <property type="match status" value="1"/>
</dbReference>
<evidence type="ECO:0000313" key="11">
    <source>
        <dbReference type="EMBL" id="CEF65026.1"/>
    </source>
</evidence>
<evidence type="ECO:0000259" key="10">
    <source>
        <dbReference type="PROSITE" id="PS50071"/>
    </source>
</evidence>
<dbReference type="InterPro" id="IPR017970">
    <property type="entry name" value="Homeobox_CS"/>
</dbReference>
<dbReference type="Proteomes" id="UP000035682">
    <property type="component" value="Unplaced"/>
</dbReference>
<reference evidence="11 12" key="1">
    <citation type="submission" date="2014-09" db="EMBL/GenBank/DDBJ databases">
        <authorList>
            <person name="Martin A.A."/>
        </authorList>
    </citation>
    <scope>NUCLEOTIDE SEQUENCE</scope>
    <source>
        <strain evidence="12">ED321</strain>
        <strain evidence="11">ED321 Heterogonic</strain>
    </source>
</reference>
<feature type="compositionally biased region" description="Low complexity" evidence="8">
    <location>
        <begin position="100"/>
        <end position="112"/>
    </location>
</feature>
<sequence length="336" mass="38447">MVRLNLSGLMLIHQKKYSFRLKKAYRKIGYISILIWNIPLLVTILGSNMTMLSSQGGVHDIASTNVSFLPQDTFTTNNFYNTNAQPLLNDNNSKNWTNYSTQQNNTISSQNNTSTISNNTSTGMIDNNVLSNHTAMLQNHLNMNIDQFKWPVDPLYNAANFAVANSFYDNSIPYPTDPFPSTSTAQALSNYKNSDMNNCTSLTAAAWNNYQNVILPQGNTFTGNYPWKMSNINNLKNKVIKNDSHLTHDPPYRTGPGTNNVRVRTSDKYRMVYTDFQRLELEKEYRTMQFINAERKAQLSLDLKLTERQIKIWFQNRRAKDRREKQKGHGGTSPSI</sequence>
<dbReference type="GO" id="GO:0005634">
    <property type="term" value="C:nucleus"/>
    <property type="evidence" value="ECO:0007669"/>
    <property type="project" value="UniProtKB-SubCell"/>
</dbReference>